<organism evidence="3">
    <name type="scientific">Rheinheimera sp. BAL341</name>
    <dbReference type="NCBI Taxonomy" id="1708203"/>
    <lineage>
        <taxon>Bacteria</taxon>
        <taxon>Pseudomonadati</taxon>
        <taxon>Pseudomonadota</taxon>
        <taxon>Gammaproteobacteria</taxon>
        <taxon>Chromatiales</taxon>
        <taxon>Chromatiaceae</taxon>
        <taxon>Rheinheimera</taxon>
    </lineage>
</organism>
<dbReference type="EMBL" id="CAAJGR010000019">
    <property type="protein sequence ID" value="VHO05984.1"/>
    <property type="molecule type" value="Genomic_DNA"/>
</dbReference>
<name>A0A486XWQ8_9GAMM</name>
<dbReference type="Pfam" id="PF08547">
    <property type="entry name" value="CIA30"/>
    <property type="match status" value="1"/>
</dbReference>
<sequence length="142" mass="15591">MGGRSSGNVRQQEDALVFSGNLSLANNGGFASVEFKLLRPLASATIEQLILNVIADGRRYQLRLKTAYLPQGVAYVAEFTPQKHRYDYAFTLADFTGRYRGRSVLNLPALNFADVTHVGIMLADKTAGPFQITLYSLSVGMK</sequence>
<accession>A0A486XWQ8</accession>
<evidence type="ECO:0000259" key="2">
    <source>
        <dbReference type="Pfam" id="PF08547"/>
    </source>
</evidence>
<evidence type="ECO:0000313" key="3">
    <source>
        <dbReference type="EMBL" id="VHO05984.1"/>
    </source>
</evidence>
<protein>
    <recommendedName>
        <fullName evidence="2">NADH:ubiquinone oxidoreductase intermediate-associated protein 30 domain-containing protein</fullName>
    </recommendedName>
</protein>
<dbReference type="SUPFAM" id="SSF49785">
    <property type="entry name" value="Galactose-binding domain-like"/>
    <property type="match status" value="1"/>
</dbReference>
<comment type="similarity">
    <text evidence="1">Belongs to the CIA30 family.</text>
</comment>
<reference evidence="3" key="1">
    <citation type="submission" date="2019-04" db="EMBL/GenBank/DDBJ databases">
        <authorList>
            <person name="Brambilla D."/>
        </authorList>
    </citation>
    <scope>NUCLEOTIDE SEQUENCE</scope>
    <source>
        <strain evidence="3">BAL1</strain>
    </source>
</reference>
<gene>
    <name evidence="3" type="ORF">BAL341_3053</name>
</gene>
<proteinExistence type="inferred from homology"/>
<dbReference type="InterPro" id="IPR039131">
    <property type="entry name" value="NDUFAF1"/>
</dbReference>
<evidence type="ECO:0000256" key="1">
    <source>
        <dbReference type="ARBA" id="ARBA00007884"/>
    </source>
</evidence>
<dbReference type="PANTHER" id="PTHR13194:SF19">
    <property type="entry name" value="NAD(P)-BINDING ROSSMANN-FOLD SUPERFAMILY PROTEIN"/>
    <property type="match status" value="1"/>
</dbReference>
<dbReference type="InterPro" id="IPR013857">
    <property type="entry name" value="NADH-UbQ_OxRdtase-assoc_prot30"/>
</dbReference>
<dbReference type="PANTHER" id="PTHR13194">
    <property type="entry name" value="COMPLEX I INTERMEDIATE-ASSOCIATED PROTEIN 30"/>
    <property type="match status" value="1"/>
</dbReference>
<feature type="domain" description="NADH:ubiquinone oxidoreductase intermediate-associated protein 30" evidence="2">
    <location>
        <begin position="1"/>
        <end position="133"/>
    </location>
</feature>
<dbReference type="AlphaFoldDB" id="A0A486XWQ8"/>
<dbReference type="InterPro" id="IPR008979">
    <property type="entry name" value="Galactose-bd-like_sf"/>
</dbReference>